<proteinExistence type="predicted"/>
<reference evidence="1" key="1">
    <citation type="submission" date="2023-10" db="EMBL/GenBank/DDBJ databases">
        <authorList>
            <person name="Rodriguez Cubillos JULIANA M."/>
            <person name="De Vega J."/>
        </authorList>
    </citation>
    <scope>NUCLEOTIDE SEQUENCE</scope>
</reference>
<protein>
    <submittedName>
        <fullName evidence="1">Uncharacterized protein</fullName>
    </submittedName>
</protein>
<comment type="caution">
    <text evidence="1">The sequence shown here is derived from an EMBL/GenBank/DDBJ whole genome shotgun (WGS) entry which is preliminary data.</text>
</comment>
<accession>A0ACB0LC65</accession>
<name>A0ACB0LC65_TRIPR</name>
<dbReference type="EMBL" id="CASHSV030000513">
    <property type="protein sequence ID" value="CAJ2667039.1"/>
    <property type="molecule type" value="Genomic_DNA"/>
</dbReference>
<sequence>MLEKHYTLHFNDMKCTIFDPVGGELMSIKMRNRSFPIEWKQTAMHASTSVVEASNKEKNGVEILQGQNSKTAENFFL</sequence>
<evidence type="ECO:0000313" key="1">
    <source>
        <dbReference type="EMBL" id="CAJ2667039.1"/>
    </source>
</evidence>
<dbReference type="Proteomes" id="UP001177021">
    <property type="component" value="Unassembled WGS sequence"/>
</dbReference>
<keyword evidence="2" id="KW-1185">Reference proteome</keyword>
<gene>
    <name evidence="1" type="ORF">MILVUS5_LOCUS31748</name>
</gene>
<evidence type="ECO:0000313" key="2">
    <source>
        <dbReference type="Proteomes" id="UP001177021"/>
    </source>
</evidence>
<organism evidence="1 2">
    <name type="scientific">Trifolium pratense</name>
    <name type="common">Red clover</name>
    <dbReference type="NCBI Taxonomy" id="57577"/>
    <lineage>
        <taxon>Eukaryota</taxon>
        <taxon>Viridiplantae</taxon>
        <taxon>Streptophyta</taxon>
        <taxon>Embryophyta</taxon>
        <taxon>Tracheophyta</taxon>
        <taxon>Spermatophyta</taxon>
        <taxon>Magnoliopsida</taxon>
        <taxon>eudicotyledons</taxon>
        <taxon>Gunneridae</taxon>
        <taxon>Pentapetalae</taxon>
        <taxon>rosids</taxon>
        <taxon>fabids</taxon>
        <taxon>Fabales</taxon>
        <taxon>Fabaceae</taxon>
        <taxon>Papilionoideae</taxon>
        <taxon>50 kb inversion clade</taxon>
        <taxon>NPAAA clade</taxon>
        <taxon>Hologalegina</taxon>
        <taxon>IRL clade</taxon>
        <taxon>Trifolieae</taxon>
        <taxon>Trifolium</taxon>
    </lineage>
</organism>